<feature type="compositionally biased region" description="Acidic residues" evidence="1">
    <location>
        <begin position="803"/>
        <end position="812"/>
    </location>
</feature>
<dbReference type="SMART" id="SM00456">
    <property type="entry name" value="WW"/>
    <property type="match status" value="1"/>
</dbReference>
<feature type="region of interest" description="Disordered" evidence="1">
    <location>
        <begin position="577"/>
        <end position="679"/>
    </location>
</feature>
<feature type="region of interest" description="Disordered" evidence="1">
    <location>
        <begin position="455"/>
        <end position="478"/>
    </location>
</feature>
<dbReference type="PANTHER" id="PTHR46817">
    <property type="entry name" value="PHOSPHOINOSITIDE PHOSPHATASE SAC9-RELATED"/>
    <property type="match status" value="1"/>
</dbReference>
<proteinExistence type="predicted"/>
<dbReference type="PANTHER" id="PTHR46817:SF1">
    <property type="entry name" value="SAC DOMAIN-CONTAINING PROTEIN"/>
    <property type="match status" value="1"/>
</dbReference>
<accession>A0ABP1GBY3</accession>
<evidence type="ECO:0000256" key="1">
    <source>
        <dbReference type="SAM" id="MobiDB-lite"/>
    </source>
</evidence>
<feature type="region of interest" description="Disordered" evidence="1">
    <location>
        <begin position="1"/>
        <end position="24"/>
    </location>
</feature>
<sequence length="874" mass="96292">MSAQGSRQSSPGRDHIEPPAKRNTSCIVVRSKGQPEKHSIILTISTRSDTQLLHIDPQTGCLLFRNRRGADVFDTEGEALDVLAAMAEIEIMERGCALLGYAPIGNIGIMLLATRLRTAAVLPGGHAVRLVTESRWLQLPLQESGQRLTLEEVDRAEMMHKYTLNNAHYFCETADITRPFPSRHAVSDPSWEFVWNRWLAVSLRSQNLAEHCPQLLQGVVESRTLEDNRGMRYTLVLFSRRSRLHPGMRYIARGLNSLASPGNEIECEQLLYVPQPSGLSRELQWSTYVWRRGTVPIWWGVEIKSGGVGEASIVVSNAKPYRGTKRYFRRLQRRYFPSGKAQEQKLESTEHLEASSSKEEQNGTIPEDSPEQPASLNTPVTCINLLRCNMQRKDELLLSEHFSEGVRSVRKKLPGLPVKVHNFDWHGMVKELREKGTVEGLWVLLESIVSQGDVSEGSLTPVEQPEDDPADGRALNGAEAGTSGAALWGGDLEVTWRSRQKGVVRYNCADSLDRTNAASYFAAVQVLAEQCRRLGVDVEASSSQTAALAQASNGATVSKKKPSWNLDISSIHRRIKDDIRNSSSSSRVQASGAASESPEQLPLPPGWEARRDEATGRQFFIDHNSRKTTWVRPKATPPFRTDSPAPSSAAAEDEPADEAAADPGAAAEQQSDLAPSNSSHKQQFGLFGLGLDEVRARLRPDLIAQHAEIFLINGDMNSNLYTSSRAMHSSILGLLQAEGSNMSKAGVGRLQNMTVSVQRRWNNVLSDATRQTVVELFLGLRLKTYFPSARLPYTDSLPKGEDSDSEDSDADDPSLAAVASKTGLERELVNQHTILEAAVGLPVQKEATMPWQQLASEPGHILDPLTLSDLTSAS</sequence>
<name>A0ABP1GBY3_9CHLO</name>
<feature type="region of interest" description="Disordered" evidence="1">
    <location>
        <begin position="793"/>
        <end position="815"/>
    </location>
</feature>
<dbReference type="PROSITE" id="PS50020">
    <property type="entry name" value="WW_DOMAIN_2"/>
    <property type="match status" value="1"/>
</dbReference>
<protein>
    <submittedName>
        <fullName evidence="4">G10686 protein</fullName>
    </submittedName>
</protein>
<evidence type="ECO:0000259" key="3">
    <source>
        <dbReference type="PROSITE" id="PS50275"/>
    </source>
</evidence>
<evidence type="ECO:0000259" key="2">
    <source>
        <dbReference type="PROSITE" id="PS50020"/>
    </source>
</evidence>
<dbReference type="CDD" id="cd00201">
    <property type="entry name" value="WW"/>
    <property type="match status" value="1"/>
</dbReference>
<feature type="domain" description="SAC" evidence="3">
    <location>
        <begin position="159"/>
        <end position="536"/>
    </location>
</feature>
<comment type="caution">
    <text evidence="4">The sequence shown here is derived from an EMBL/GenBank/DDBJ whole genome shotgun (WGS) entry which is preliminary data.</text>
</comment>
<evidence type="ECO:0000313" key="4">
    <source>
        <dbReference type="EMBL" id="CAL5227678.1"/>
    </source>
</evidence>
<feature type="domain" description="WW" evidence="2">
    <location>
        <begin position="601"/>
        <end position="635"/>
    </location>
</feature>
<dbReference type="PROSITE" id="PS01159">
    <property type="entry name" value="WW_DOMAIN_1"/>
    <property type="match status" value="1"/>
</dbReference>
<feature type="compositionally biased region" description="Polar residues" evidence="1">
    <location>
        <begin position="669"/>
        <end position="679"/>
    </location>
</feature>
<feature type="region of interest" description="Disordered" evidence="1">
    <location>
        <begin position="339"/>
        <end position="376"/>
    </location>
</feature>
<feature type="compositionally biased region" description="Low complexity" evidence="1">
    <location>
        <begin position="582"/>
        <end position="595"/>
    </location>
</feature>
<reference evidence="4 5" key="1">
    <citation type="submission" date="2024-06" db="EMBL/GenBank/DDBJ databases">
        <authorList>
            <person name="Kraege A."/>
            <person name="Thomma B."/>
        </authorList>
    </citation>
    <scope>NUCLEOTIDE SEQUENCE [LARGE SCALE GENOMIC DNA]</scope>
</reference>
<dbReference type="PROSITE" id="PS50275">
    <property type="entry name" value="SAC"/>
    <property type="match status" value="1"/>
</dbReference>
<feature type="compositionally biased region" description="Acidic residues" evidence="1">
    <location>
        <begin position="651"/>
        <end position="660"/>
    </location>
</feature>
<dbReference type="InterPro" id="IPR001202">
    <property type="entry name" value="WW_dom"/>
</dbReference>
<keyword evidence="5" id="KW-1185">Reference proteome</keyword>
<dbReference type="InterPro" id="IPR036020">
    <property type="entry name" value="WW_dom_sf"/>
</dbReference>
<dbReference type="SUPFAM" id="SSF51045">
    <property type="entry name" value="WW domain"/>
    <property type="match status" value="1"/>
</dbReference>
<dbReference type="Pfam" id="PF02383">
    <property type="entry name" value="Syja_N"/>
    <property type="match status" value="1"/>
</dbReference>
<dbReference type="Proteomes" id="UP001497392">
    <property type="component" value="Unassembled WGS sequence"/>
</dbReference>
<dbReference type="InterPro" id="IPR002013">
    <property type="entry name" value="SAC_dom"/>
</dbReference>
<gene>
    <name evidence="4" type="primary">g10686</name>
    <name evidence="4" type="ORF">VP750_LOCUS9584</name>
</gene>
<feature type="compositionally biased region" description="Polar residues" evidence="1">
    <location>
        <begin position="1"/>
        <end position="11"/>
    </location>
</feature>
<dbReference type="Gene3D" id="2.20.70.10">
    <property type="match status" value="1"/>
</dbReference>
<organism evidence="4 5">
    <name type="scientific">Coccomyxa viridis</name>
    <dbReference type="NCBI Taxonomy" id="1274662"/>
    <lineage>
        <taxon>Eukaryota</taxon>
        <taxon>Viridiplantae</taxon>
        <taxon>Chlorophyta</taxon>
        <taxon>core chlorophytes</taxon>
        <taxon>Trebouxiophyceae</taxon>
        <taxon>Trebouxiophyceae incertae sedis</taxon>
        <taxon>Coccomyxaceae</taxon>
        <taxon>Coccomyxa</taxon>
    </lineage>
</organism>
<evidence type="ECO:0000313" key="5">
    <source>
        <dbReference type="Proteomes" id="UP001497392"/>
    </source>
</evidence>
<dbReference type="Pfam" id="PF00397">
    <property type="entry name" value="WW"/>
    <property type="match status" value="1"/>
</dbReference>
<dbReference type="EMBL" id="CAXHTA020000017">
    <property type="protein sequence ID" value="CAL5227678.1"/>
    <property type="molecule type" value="Genomic_DNA"/>
</dbReference>
<feature type="compositionally biased region" description="Basic and acidic residues" evidence="1">
    <location>
        <begin position="342"/>
        <end position="361"/>
    </location>
</feature>